<accession>A0ABT2YP25</accession>
<dbReference type="SUPFAM" id="SSF158544">
    <property type="entry name" value="GspK insert domain-like"/>
    <property type="match status" value="1"/>
</dbReference>
<evidence type="ECO:0000256" key="8">
    <source>
        <dbReference type="ARBA" id="ARBA00022989"/>
    </source>
</evidence>
<dbReference type="PIRSF" id="PIRSF002786">
    <property type="entry name" value="XcpX"/>
    <property type="match status" value="1"/>
</dbReference>
<evidence type="ECO:0000256" key="9">
    <source>
        <dbReference type="ARBA" id="ARBA00023136"/>
    </source>
</evidence>
<gene>
    <name evidence="13" type="ORF">OFY17_01055</name>
</gene>
<sequence length="320" mass="35905">MKLNIKQKGSTLLLSLIALAIVTTFVSKTHLHVNHTSKLLDSQINTETRTEYLLAGEAWIENQLLLNEWPGRNGRILSSVSFDIEGGNLDILVTDFNSCINVNKFTDGEQVLETHNALMRLSDNVNGSGFSSWVGVIKDWIDLDGQTSLSGAEDAFYIAKSTSYRTPNGSVQGDSEWPLLNLNTTEFNKVLPFICAVDSTKSTINLNTAPKEVLLATLEDLSEEQAKLIVGRQQDKPFSNLSEFHGDQSFENIKLEEALWSTRTNDVFGLVKLTTKDQIYWLQTLVSKDENDIIKSSSRAFLPPNTYMKQRFNLKDNSYE</sequence>
<dbReference type="PANTHER" id="PTHR38831:SF1">
    <property type="entry name" value="TYPE II SECRETION SYSTEM PROTEIN K-RELATED"/>
    <property type="match status" value="1"/>
</dbReference>
<keyword evidence="14" id="KW-1185">Reference proteome</keyword>
<dbReference type="Proteomes" id="UP001209713">
    <property type="component" value="Unassembled WGS sequence"/>
</dbReference>
<proteinExistence type="inferred from homology"/>
<evidence type="ECO:0000313" key="14">
    <source>
        <dbReference type="Proteomes" id="UP001209713"/>
    </source>
</evidence>
<evidence type="ECO:0000256" key="1">
    <source>
        <dbReference type="ARBA" id="ARBA00004533"/>
    </source>
</evidence>
<keyword evidence="5 10" id="KW-0997">Cell inner membrane</keyword>
<evidence type="ECO:0000259" key="12">
    <source>
        <dbReference type="Pfam" id="PF21687"/>
    </source>
</evidence>
<comment type="caution">
    <text evidence="13">The sequence shown here is derived from an EMBL/GenBank/DDBJ whole genome shotgun (WGS) entry which is preliminary data.</text>
</comment>
<name>A0ABT2YP25_9GAMM</name>
<dbReference type="Gene3D" id="1.10.40.60">
    <property type="entry name" value="EpsJ-like"/>
    <property type="match status" value="1"/>
</dbReference>
<evidence type="ECO:0000313" key="13">
    <source>
        <dbReference type="EMBL" id="MCV2401459.1"/>
    </source>
</evidence>
<evidence type="ECO:0000256" key="2">
    <source>
        <dbReference type="ARBA" id="ARBA00007246"/>
    </source>
</evidence>
<dbReference type="Pfam" id="PF21687">
    <property type="entry name" value="T2SSK_1st"/>
    <property type="match status" value="1"/>
</dbReference>
<keyword evidence="4 10" id="KW-1003">Cell membrane</keyword>
<evidence type="ECO:0000256" key="4">
    <source>
        <dbReference type="ARBA" id="ARBA00022475"/>
    </source>
</evidence>
<evidence type="ECO:0000256" key="10">
    <source>
        <dbReference type="PIRNR" id="PIRNR002786"/>
    </source>
</evidence>
<dbReference type="RefSeq" id="WP_263528835.1">
    <property type="nucleotide sequence ID" value="NZ_JAOVZB010000001.1"/>
</dbReference>
<evidence type="ECO:0000256" key="6">
    <source>
        <dbReference type="ARBA" id="ARBA00022692"/>
    </source>
</evidence>
<dbReference type="EMBL" id="JAOVZB010000001">
    <property type="protein sequence ID" value="MCV2401459.1"/>
    <property type="molecule type" value="Genomic_DNA"/>
</dbReference>
<dbReference type="Pfam" id="PF03934">
    <property type="entry name" value="T2SSK"/>
    <property type="match status" value="1"/>
</dbReference>
<feature type="domain" description="T2SS protein K second SAM-like" evidence="11">
    <location>
        <begin position="204"/>
        <end position="256"/>
    </location>
</feature>
<evidence type="ECO:0000256" key="3">
    <source>
        <dbReference type="ARBA" id="ARBA00022448"/>
    </source>
</evidence>
<keyword evidence="6" id="KW-0812">Transmembrane</keyword>
<protein>
    <recommendedName>
        <fullName evidence="10">Type II secretion system protein K</fullName>
    </recommendedName>
</protein>
<dbReference type="InterPro" id="IPR049179">
    <property type="entry name" value="T2SSK_SAM-like_2nd"/>
</dbReference>
<keyword evidence="8" id="KW-1133">Transmembrane helix</keyword>
<organism evidence="13 14">
    <name type="scientific">Marinomonas sargassi</name>
    <dbReference type="NCBI Taxonomy" id="2984494"/>
    <lineage>
        <taxon>Bacteria</taxon>
        <taxon>Pseudomonadati</taxon>
        <taxon>Pseudomonadota</taxon>
        <taxon>Gammaproteobacteria</taxon>
        <taxon>Oceanospirillales</taxon>
        <taxon>Oceanospirillaceae</taxon>
        <taxon>Marinomonas</taxon>
    </lineage>
</organism>
<keyword evidence="9 10" id="KW-0472">Membrane</keyword>
<comment type="subcellular location">
    <subcellularLocation>
        <location evidence="1 10">Cell inner membrane</location>
    </subcellularLocation>
</comment>
<reference evidence="13 14" key="1">
    <citation type="submission" date="2022-10" db="EMBL/GenBank/DDBJ databases">
        <title>Marinomonas transparenta sp. nov. and Marinomonas sargassi sp. nov., isolated from marine alga (Sargassum natans (L.) Gaillon).</title>
        <authorList>
            <person name="Wang Y."/>
        </authorList>
    </citation>
    <scope>NUCLEOTIDE SEQUENCE [LARGE SCALE GENOMIC DNA]</scope>
    <source>
        <strain evidence="13 14">C2222</strain>
    </source>
</reference>
<dbReference type="InterPro" id="IPR049031">
    <property type="entry name" value="T2SSK_SAM-like_1st"/>
</dbReference>
<keyword evidence="3 10" id="KW-0813">Transport</keyword>
<feature type="domain" description="T2SS protein K first SAM-like" evidence="12">
    <location>
        <begin position="98"/>
        <end position="197"/>
    </location>
</feature>
<dbReference type="PANTHER" id="PTHR38831">
    <property type="entry name" value="TYPE II SECRETION SYSTEM PROTEIN K"/>
    <property type="match status" value="1"/>
</dbReference>
<evidence type="ECO:0000256" key="5">
    <source>
        <dbReference type="ARBA" id="ARBA00022519"/>
    </source>
</evidence>
<dbReference type="InterPro" id="IPR005628">
    <property type="entry name" value="GspK"/>
</dbReference>
<comment type="similarity">
    <text evidence="2 10">Belongs to the GSP K family.</text>
</comment>
<evidence type="ECO:0000256" key="7">
    <source>
        <dbReference type="ARBA" id="ARBA00022927"/>
    </source>
</evidence>
<evidence type="ECO:0000259" key="11">
    <source>
        <dbReference type="Pfam" id="PF03934"/>
    </source>
</evidence>
<dbReference type="InterPro" id="IPR038072">
    <property type="entry name" value="GspK_central_sf"/>
</dbReference>
<keyword evidence="7" id="KW-0653">Protein transport</keyword>